<proteinExistence type="predicted"/>
<dbReference type="Proteomes" id="UP000219020">
    <property type="component" value="Unassembled WGS sequence"/>
</dbReference>
<reference evidence="2" key="1">
    <citation type="submission" date="2017-04" db="EMBL/GenBank/DDBJ databases">
        <title>Genome evolution of the luminous symbionts of deep sea anglerfish.</title>
        <authorList>
            <person name="Hendry T.A."/>
        </authorList>
    </citation>
    <scope>NUCLEOTIDE SEQUENCE [LARGE SCALE GENOMIC DNA]</scope>
</reference>
<sequence length="70" mass="8207">MHNKVIGIFIELEGYVFNKFNGSSVSFTNQWSITADIIYFNKIYNHEKIYFLEGNQLIEHTINVSITFKS</sequence>
<gene>
    <name evidence="1" type="ORF">BTN49_3021</name>
</gene>
<keyword evidence="2" id="KW-1185">Reference proteome</keyword>
<name>A0A2A5T014_9GAMM</name>
<accession>A0A2A5T014</accession>
<evidence type="ECO:0000313" key="1">
    <source>
        <dbReference type="EMBL" id="PCS21481.1"/>
    </source>
</evidence>
<dbReference type="AlphaFoldDB" id="A0A2A5T014"/>
<dbReference type="EMBL" id="NBYY01000034">
    <property type="protein sequence ID" value="PCS21481.1"/>
    <property type="molecule type" value="Genomic_DNA"/>
</dbReference>
<protein>
    <submittedName>
        <fullName evidence="1">Uncharacterized protein</fullName>
    </submittedName>
</protein>
<evidence type="ECO:0000313" key="2">
    <source>
        <dbReference type="Proteomes" id="UP000219020"/>
    </source>
</evidence>
<organism evidence="1 2">
    <name type="scientific">Candidatus Enterovibrio escicola</name>
    <dbReference type="NCBI Taxonomy" id="1927127"/>
    <lineage>
        <taxon>Bacteria</taxon>
        <taxon>Pseudomonadati</taxon>
        <taxon>Pseudomonadota</taxon>
        <taxon>Gammaproteobacteria</taxon>
        <taxon>Vibrionales</taxon>
        <taxon>Vibrionaceae</taxon>
        <taxon>Enterovibrio</taxon>
    </lineage>
</organism>
<comment type="caution">
    <text evidence="1">The sequence shown here is derived from an EMBL/GenBank/DDBJ whole genome shotgun (WGS) entry which is preliminary data.</text>
</comment>